<organism evidence="2 3">
    <name type="scientific">Aspergillus luchuensis (strain CBS 106.47)</name>
    <dbReference type="NCBI Taxonomy" id="1137211"/>
    <lineage>
        <taxon>Eukaryota</taxon>
        <taxon>Fungi</taxon>
        <taxon>Dikarya</taxon>
        <taxon>Ascomycota</taxon>
        <taxon>Pezizomycotina</taxon>
        <taxon>Eurotiomycetes</taxon>
        <taxon>Eurotiomycetidae</taxon>
        <taxon>Eurotiales</taxon>
        <taxon>Aspergillaceae</taxon>
        <taxon>Aspergillus</taxon>
        <taxon>Aspergillus subgen. Circumdati</taxon>
    </lineage>
</organism>
<keyword evidence="1" id="KW-0812">Transmembrane</keyword>
<dbReference type="VEuPathDB" id="FungiDB:ASPFODRAFT_236266"/>
<keyword evidence="1" id="KW-1133">Transmembrane helix</keyword>
<proteinExistence type="predicted"/>
<feature type="transmembrane region" description="Helical" evidence="1">
    <location>
        <begin position="25"/>
        <end position="47"/>
    </location>
</feature>
<protein>
    <submittedName>
        <fullName evidence="2">Uncharacterized protein</fullName>
    </submittedName>
</protein>
<evidence type="ECO:0000313" key="2">
    <source>
        <dbReference type="EMBL" id="OJZ91852.1"/>
    </source>
</evidence>
<evidence type="ECO:0000313" key="3">
    <source>
        <dbReference type="Proteomes" id="UP000184063"/>
    </source>
</evidence>
<keyword evidence="1" id="KW-0472">Membrane</keyword>
<dbReference type="EMBL" id="KV878236">
    <property type="protein sequence ID" value="OJZ91852.1"/>
    <property type="molecule type" value="Genomic_DNA"/>
</dbReference>
<dbReference type="Proteomes" id="UP000184063">
    <property type="component" value="Unassembled WGS sequence"/>
</dbReference>
<reference evidence="3" key="1">
    <citation type="journal article" date="2017" name="Genome Biol.">
        <title>Comparative genomics reveals high biological diversity and specific adaptations in the industrially and medically important fungal genus Aspergillus.</title>
        <authorList>
            <person name="de Vries R.P."/>
            <person name="Riley R."/>
            <person name="Wiebenga A."/>
            <person name="Aguilar-Osorio G."/>
            <person name="Amillis S."/>
            <person name="Uchima C.A."/>
            <person name="Anderluh G."/>
            <person name="Asadollahi M."/>
            <person name="Askin M."/>
            <person name="Barry K."/>
            <person name="Battaglia E."/>
            <person name="Bayram O."/>
            <person name="Benocci T."/>
            <person name="Braus-Stromeyer S.A."/>
            <person name="Caldana C."/>
            <person name="Canovas D."/>
            <person name="Cerqueira G.C."/>
            <person name="Chen F."/>
            <person name="Chen W."/>
            <person name="Choi C."/>
            <person name="Clum A."/>
            <person name="Dos Santos R.A."/>
            <person name="Damasio A.R."/>
            <person name="Diallinas G."/>
            <person name="Emri T."/>
            <person name="Fekete E."/>
            <person name="Flipphi M."/>
            <person name="Freyberg S."/>
            <person name="Gallo A."/>
            <person name="Gournas C."/>
            <person name="Habgood R."/>
            <person name="Hainaut M."/>
            <person name="Harispe M.L."/>
            <person name="Henrissat B."/>
            <person name="Hilden K.S."/>
            <person name="Hope R."/>
            <person name="Hossain A."/>
            <person name="Karabika E."/>
            <person name="Karaffa L."/>
            <person name="Karanyi Z."/>
            <person name="Krasevec N."/>
            <person name="Kuo A."/>
            <person name="Kusch H."/>
            <person name="LaButti K."/>
            <person name="Lagendijk E.L."/>
            <person name="Lapidus A."/>
            <person name="Levasseur A."/>
            <person name="Lindquist E."/>
            <person name="Lipzen A."/>
            <person name="Logrieco A.F."/>
            <person name="MacCabe A."/>
            <person name="Maekelae M.R."/>
            <person name="Malavazi I."/>
            <person name="Melin P."/>
            <person name="Meyer V."/>
            <person name="Mielnichuk N."/>
            <person name="Miskei M."/>
            <person name="Molnar A.P."/>
            <person name="Mule G."/>
            <person name="Ngan C.Y."/>
            <person name="Orejas M."/>
            <person name="Orosz E."/>
            <person name="Ouedraogo J.P."/>
            <person name="Overkamp K.M."/>
            <person name="Park H.-S."/>
            <person name="Perrone G."/>
            <person name="Piumi F."/>
            <person name="Punt P.J."/>
            <person name="Ram A.F."/>
            <person name="Ramon A."/>
            <person name="Rauscher S."/>
            <person name="Record E."/>
            <person name="Riano-Pachon D.M."/>
            <person name="Robert V."/>
            <person name="Roehrig J."/>
            <person name="Ruller R."/>
            <person name="Salamov A."/>
            <person name="Salih N.S."/>
            <person name="Samson R.A."/>
            <person name="Sandor E."/>
            <person name="Sanguinetti M."/>
            <person name="Schuetze T."/>
            <person name="Sepcic K."/>
            <person name="Shelest E."/>
            <person name="Sherlock G."/>
            <person name="Sophianopoulou V."/>
            <person name="Squina F.M."/>
            <person name="Sun H."/>
            <person name="Susca A."/>
            <person name="Todd R.B."/>
            <person name="Tsang A."/>
            <person name="Unkles S.E."/>
            <person name="van de Wiele N."/>
            <person name="van Rossen-Uffink D."/>
            <person name="Oliveira J.V."/>
            <person name="Vesth T.C."/>
            <person name="Visser J."/>
            <person name="Yu J.-H."/>
            <person name="Zhou M."/>
            <person name="Andersen M.R."/>
            <person name="Archer D.B."/>
            <person name="Baker S.E."/>
            <person name="Benoit I."/>
            <person name="Brakhage A.A."/>
            <person name="Braus G.H."/>
            <person name="Fischer R."/>
            <person name="Frisvad J.C."/>
            <person name="Goldman G.H."/>
            <person name="Houbraken J."/>
            <person name="Oakley B."/>
            <person name="Pocsi I."/>
            <person name="Scazzocchio C."/>
            <person name="Seiboth B."/>
            <person name="vanKuyk P.A."/>
            <person name="Wortman J."/>
            <person name="Dyer P.S."/>
            <person name="Grigoriev I.V."/>
        </authorList>
    </citation>
    <scope>NUCLEOTIDE SEQUENCE [LARGE SCALE GENOMIC DNA]</scope>
    <source>
        <strain evidence="3">CBS 106.47</strain>
    </source>
</reference>
<sequence length="100" mass="11181">MCPGDIIPTLAINQMAFPMFSPTSLIIVAAVHCLSPLSITLCLAYLIPWQIHGIYNLAQVSPVYLDHPFSKRIARLTRASFAWPPCLRHDPLTIQKFHVA</sequence>
<evidence type="ECO:0000256" key="1">
    <source>
        <dbReference type="SAM" id="Phobius"/>
    </source>
</evidence>
<accession>A0A1M3TYV6</accession>
<name>A0A1M3TYV6_ASPLC</name>
<dbReference type="AlphaFoldDB" id="A0A1M3TYV6"/>
<gene>
    <name evidence="2" type="ORF">ASPFODRAFT_236266</name>
</gene>